<proteinExistence type="inferred from homology"/>
<gene>
    <name evidence="2" type="ORF">HDA44_002690</name>
</gene>
<dbReference type="Gene3D" id="1.10.10.10">
    <property type="entry name" value="Winged helix-like DNA-binding domain superfamily/Winged helix DNA-binding domain"/>
    <property type="match status" value="1"/>
</dbReference>
<evidence type="ECO:0000313" key="3">
    <source>
        <dbReference type="Proteomes" id="UP000558997"/>
    </source>
</evidence>
<dbReference type="SUPFAM" id="SSF46785">
    <property type="entry name" value="Winged helix' DNA-binding domain"/>
    <property type="match status" value="1"/>
</dbReference>
<keyword evidence="2" id="KW-0418">Kinase</keyword>
<organism evidence="2 3">
    <name type="scientific">Kribbella solani</name>
    <dbReference type="NCBI Taxonomy" id="236067"/>
    <lineage>
        <taxon>Bacteria</taxon>
        <taxon>Bacillati</taxon>
        <taxon>Actinomycetota</taxon>
        <taxon>Actinomycetes</taxon>
        <taxon>Propionibacteriales</taxon>
        <taxon>Kribbellaceae</taxon>
        <taxon>Kribbella</taxon>
    </lineage>
</organism>
<dbReference type="SUPFAM" id="SSF53067">
    <property type="entry name" value="Actin-like ATPase domain"/>
    <property type="match status" value="1"/>
</dbReference>
<evidence type="ECO:0000313" key="2">
    <source>
        <dbReference type="EMBL" id="MBB5979349.1"/>
    </source>
</evidence>
<dbReference type="InterPro" id="IPR043129">
    <property type="entry name" value="ATPase_NBD"/>
</dbReference>
<keyword evidence="3" id="KW-1185">Reference proteome</keyword>
<dbReference type="AlphaFoldDB" id="A0A841DNJ8"/>
<protein>
    <submittedName>
        <fullName evidence="2">Putative NBD/HSP70 family sugar kinase</fullName>
    </submittedName>
</protein>
<comment type="similarity">
    <text evidence="1">Belongs to the ROK (NagC/XylR) family.</text>
</comment>
<sequence>MAKPPATPPTATPTMLRRVNAGKVLGVLNRAQVMTGTGLIEATGLTRATVHAVCNDLISMGWVVELDPGRTTVGRPSRRFEFNGRAGYVLGIDIGAAKTTVLVSDLRGETVAKAGRSAAGVKTAGERTGIVHATVVEALTSAGVSDAEVLAAGAGVAAPVDRDGNILVDDEFWRRFDSGLAARLTELHGWPVLLENDANLATLGEHWRGEARNVDDLVVLLAGERFGSGLMDSGRLLHGSRGGAGEMVFLKLLEGVGDTHGIARIAREEGTRAVADPSVRTALSELATDGEVTAEQVFSAAEAGDKVALGILQDIAARTARVVATLGILFNPELVVLGGAVADAASALLPDLDKQLAGYTSTPPRVAVSSLGDAIVSVGAVRHALNYVEQNALDLELGCRLG</sequence>
<dbReference type="EMBL" id="JACHNF010000001">
    <property type="protein sequence ID" value="MBB5979349.1"/>
    <property type="molecule type" value="Genomic_DNA"/>
</dbReference>
<accession>A0A841DNJ8</accession>
<name>A0A841DNJ8_9ACTN</name>
<reference evidence="2 3" key="1">
    <citation type="submission" date="2020-08" db="EMBL/GenBank/DDBJ databases">
        <title>Sequencing the genomes of 1000 actinobacteria strains.</title>
        <authorList>
            <person name="Klenk H.-P."/>
        </authorList>
    </citation>
    <scope>NUCLEOTIDE SEQUENCE [LARGE SCALE GENOMIC DNA]</scope>
    <source>
        <strain evidence="2 3">DSM 17294</strain>
    </source>
</reference>
<dbReference type="RefSeq" id="WP_184834280.1">
    <property type="nucleotide sequence ID" value="NZ_BAAAVN010000001.1"/>
</dbReference>
<dbReference type="InterPro" id="IPR000600">
    <property type="entry name" value="ROK"/>
</dbReference>
<dbReference type="InterPro" id="IPR036388">
    <property type="entry name" value="WH-like_DNA-bd_sf"/>
</dbReference>
<keyword evidence="2" id="KW-0808">Transferase</keyword>
<dbReference type="PANTHER" id="PTHR18964:SF149">
    <property type="entry name" value="BIFUNCTIONAL UDP-N-ACETYLGLUCOSAMINE 2-EPIMERASE_N-ACETYLMANNOSAMINE KINASE"/>
    <property type="match status" value="1"/>
</dbReference>
<dbReference type="GO" id="GO:0016301">
    <property type="term" value="F:kinase activity"/>
    <property type="evidence" value="ECO:0007669"/>
    <property type="project" value="UniProtKB-KW"/>
</dbReference>
<dbReference type="Gene3D" id="3.30.420.40">
    <property type="match status" value="2"/>
</dbReference>
<comment type="caution">
    <text evidence="2">The sequence shown here is derived from an EMBL/GenBank/DDBJ whole genome shotgun (WGS) entry which is preliminary data.</text>
</comment>
<dbReference type="Proteomes" id="UP000558997">
    <property type="component" value="Unassembled WGS sequence"/>
</dbReference>
<dbReference type="PANTHER" id="PTHR18964">
    <property type="entry name" value="ROK (REPRESSOR, ORF, KINASE) FAMILY"/>
    <property type="match status" value="1"/>
</dbReference>
<evidence type="ECO:0000256" key="1">
    <source>
        <dbReference type="ARBA" id="ARBA00006479"/>
    </source>
</evidence>
<dbReference type="Pfam" id="PF00480">
    <property type="entry name" value="ROK"/>
    <property type="match status" value="1"/>
</dbReference>
<dbReference type="InterPro" id="IPR036390">
    <property type="entry name" value="WH_DNA-bd_sf"/>
</dbReference>